<organism evidence="1 2">
    <name type="scientific">Anaerostipes hadrus</name>
    <dbReference type="NCBI Taxonomy" id="649756"/>
    <lineage>
        <taxon>Bacteria</taxon>
        <taxon>Bacillati</taxon>
        <taxon>Bacillota</taxon>
        <taxon>Clostridia</taxon>
        <taxon>Lachnospirales</taxon>
        <taxon>Lachnospiraceae</taxon>
        <taxon>Anaerostipes</taxon>
    </lineage>
</organism>
<dbReference type="RefSeq" id="WP_055159180.1">
    <property type="nucleotide sequence ID" value="NZ_CZAU01000002.1"/>
</dbReference>
<evidence type="ECO:0000313" key="2">
    <source>
        <dbReference type="Proteomes" id="UP000095564"/>
    </source>
</evidence>
<dbReference type="Proteomes" id="UP000095564">
    <property type="component" value="Unassembled WGS sequence"/>
</dbReference>
<proteinExistence type="predicted"/>
<reference evidence="1 2" key="1">
    <citation type="submission" date="2015-09" db="EMBL/GenBank/DDBJ databases">
        <authorList>
            <consortium name="Pathogen Informatics"/>
        </authorList>
    </citation>
    <scope>NUCLEOTIDE SEQUENCE [LARGE SCALE GENOMIC DNA]</scope>
    <source>
        <strain evidence="1 2">2789STDY5834908</strain>
    </source>
</reference>
<dbReference type="OrthoDB" id="9993655at2"/>
<protein>
    <submittedName>
        <fullName evidence="1">Uncharacterized protein</fullName>
    </submittedName>
</protein>
<dbReference type="EMBL" id="CZAU01000002">
    <property type="protein sequence ID" value="CUO97904.1"/>
    <property type="molecule type" value="Genomic_DNA"/>
</dbReference>
<dbReference type="AlphaFoldDB" id="A0A174JDV5"/>
<sequence length="169" mass="19852">MSSNWYAESGTALILDEKETIEFCKKYLKEICGRDMVKVPDAYTAVEELGEQALIRSKYKHEQADSSSIEEVDEKHFQISMYEDEMSGGIFYPFECDERCGKDNCFELYEGYYGIFFTDKSTLPQKIFKGTYHSMDEIIDEFKEKLEDYLPKDFNWKAHIGFIQYAIYA</sequence>
<name>A0A174JDV5_ANAHA</name>
<accession>A0A174JDV5</accession>
<evidence type="ECO:0000313" key="1">
    <source>
        <dbReference type="EMBL" id="CUO97904.1"/>
    </source>
</evidence>
<gene>
    <name evidence="1" type="ORF">ERS852520_00328</name>
</gene>